<dbReference type="PROSITE" id="PS00622">
    <property type="entry name" value="HTH_LUXR_1"/>
    <property type="match status" value="1"/>
</dbReference>
<dbReference type="PRINTS" id="PR00038">
    <property type="entry name" value="HTHLUXR"/>
</dbReference>
<accession>A0A1H6IN18</accession>
<sequence length="209" mass="22999">MRKGNVVELPPRFIVALIDADPACRDRIAEALLHNGYDVHAYAGGDGFIDGHDALAVGCILLDLKIGPDFLGHARRQGHDAPVVVMSDESNIPPVVRAIQSGAQAWIGKPVDCHQLLSVVKQACHLHRSYRQRFVPAKDAIEKYRRLTPRESDVFWLLTKGMSSKEIALQLGISVRTVETHRGHVYDKFGATSLKTLIDLTVPLAPVLT</sequence>
<dbReference type="InterPro" id="IPR001789">
    <property type="entry name" value="Sig_transdc_resp-reg_receiver"/>
</dbReference>
<dbReference type="CDD" id="cd06170">
    <property type="entry name" value="LuxR_C_like"/>
    <property type="match status" value="1"/>
</dbReference>
<proteinExistence type="predicted"/>
<gene>
    <name evidence="7" type="ORF">SAMN04244559_02669</name>
</gene>
<keyword evidence="2" id="KW-0238">DNA-binding</keyword>
<dbReference type="SMART" id="SM00421">
    <property type="entry name" value="HTH_LUXR"/>
    <property type="match status" value="1"/>
</dbReference>
<dbReference type="GO" id="GO:0000160">
    <property type="term" value="P:phosphorelay signal transduction system"/>
    <property type="evidence" value="ECO:0007669"/>
    <property type="project" value="InterPro"/>
</dbReference>
<dbReference type="InterPro" id="IPR036388">
    <property type="entry name" value="WH-like_DNA-bd_sf"/>
</dbReference>
<dbReference type="Gene3D" id="3.40.50.2300">
    <property type="match status" value="1"/>
</dbReference>
<dbReference type="PROSITE" id="PS50043">
    <property type="entry name" value="HTH_LUXR_2"/>
    <property type="match status" value="1"/>
</dbReference>
<dbReference type="PROSITE" id="PS50110">
    <property type="entry name" value="RESPONSE_REGULATORY"/>
    <property type="match status" value="1"/>
</dbReference>
<evidence type="ECO:0000256" key="3">
    <source>
        <dbReference type="ARBA" id="ARBA00023163"/>
    </source>
</evidence>
<dbReference type="RefSeq" id="WP_170834579.1">
    <property type="nucleotide sequence ID" value="NZ_FNWO01000011.1"/>
</dbReference>
<dbReference type="SUPFAM" id="SSF46894">
    <property type="entry name" value="C-terminal effector domain of the bipartite response regulators"/>
    <property type="match status" value="1"/>
</dbReference>
<dbReference type="GO" id="GO:0006355">
    <property type="term" value="P:regulation of DNA-templated transcription"/>
    <property type="evidence" value="ECO:0007669"/>
    <property type="project" value="InterPro"/>
</dbReference>
<dbReference type="InterPro" id="IPR016032">
    <property type="entry name" value="Sig_transdc_resp-reg_C-effctor"/>
</dbReference>
<dbReference type="Pfam" id="PF00196">
    <property type="entry name" value="GerE"/>
    <property type="match status" value="1"/>
</dbReference>
<organism evidence="7 8">
    <name type="scientific">Magnetospirillum fulvum</name>
    <name type="common">Rhodospirillum fulvum</name>
    <dbReference type="NCBI Taxonomy" id="1082"/>
    <lineage>
        <taxon>Bacteria</taxon>
        <taxon>Pseudomonadati</taxon>
        <taxon>Pseudomonadota</taxon>
        <taxon>Alphaproteobacteria</taxon>
        <taxon>Rhodospirillales</taxon>
        <taxon>Rhodospirillaceae</taxon>
        <taxon>Magnetospirillum</taxon>
    </lineage>
</organism>
<dbReference type="InterPro" id="IPR011006">
    <property type="entry name" value="CheY-like_superfamily"/>
</dbReference>
<dbReference type="EMBL" id="FNWO01000011">
    <property type="protein sequence ID" value="SEH50101.1"/>
    <property type="molecule type" value="Genomic_DNA"/>
</dbReference>
<evidence type="ECO:0000313" key="7">
    <source>
        <dbReference type="EMBL" id="SEH50101.1"/>
    </source>
</evidence>
<keyword evidence="3" id="KW-0804">Transcription</keyword>
<evidence type="ECO:0000313" key="8">
    <source>
        <dbReference type="Proteomes" id="UP000182983"/>
    </source>
</evidence>
<dbReference type="Gene3D" id="1.10.10.10">
    <property type="entry name" value="Winged helix-like DNA-binding domain superfamily/Winged helix DNA-binding domain"/>
    <property type="match status" value="1"/>
</dbReference>
<feature type="domain" description="HTH luxR-type" evidence="5">
    <location>
        <begin position="140"/>
        <end position="205"/>
    </location>
</feature>
<evidence type="ECO:0000256" key="4">
    <source>
        <dbReference type="PROSITE-ProRule" id="PRU00169"/>
    </source>
</evidence>
<feature type="modified residue" description="4-aspartylphosphate" evidence="4">
    <location>
        <position position="63"/>
    </location>
</feature>
<dbReference type="AlphaFoldDB" id="A0A1H6IN18"/>
<protein>
    <submittedName>
        <fullName evidence="7">Two-component response regulator, FixJ family, consists of REC and HTH domains</fullName>
    </submittedName>
</protein>
<keyword evidence="4" id="KW-0597">Phosphoprotein</keyword>
<keyword evidence="8" id="KW-1185">Reference proteome</keyword>
<keyword evidence="1" id="KW-0805">Transcription regulation</keyword>
<dbReference type="InterPro" id="IPR000792">
    <property type="entry name" value="Tscrpt_reg_LuxR_C"/>
</dbReference>
<dbReference type="PANTHER" id="PTHR44688:SF16">
    <property type="entry name" value="DNA-BINDING TRANSCRIPTIONAL ACTIVATOR DEVR_DOSR"/>
    <property type="match status" value="1"/>
</dbReference>
<dbReference type="PANTHER" id="PTHR44688">
    <property type="entry name" value="DNA-BINDING TRANSCRIPTIONAL ACTIVATOR DEVR_DOSR"/>
    <property type="match status" value="1"/>
</dbReference>
<evidence type="ECO:0000259" key="5">
    <source>
        <dbReference type="PROSITE" id="PS50043"/>
    </source>
</evidence>
<dbReference type="Proteomes" id="UP000182983">
    <property type="component" value="Unassembled WGS sequence"/>
</dbReference>
<name>A0A1H6IN18_MAGFU</name>
<feature type="domain" description="Response regulatory" evidence="6">
    <location>
        <begin position="14"/>
        <end position="124"/>
    </location>
</feature>
<evidence type="ECO:0000256" key="1">
    <source>
        <dbReference type="ARBA" id="ARBA00023015"/>
    </source>
</evidence>
<dbReference type="SUPFAM" id="SSF52172">
    <property type="entry name" value="CheY-like"/>
    <property type="match status" value="1"/>
</dbReference>
<dbReference type="Pfam" id="PF00072">
    <property type="entry name" value="Response_reg"/>
    <property type="match status" value="1"/>
</dbReference>
<dbReference type="GO" id="GO:0003677">
    <property type="term" value="F:DNA binding"/>
    <property type="evidence" value="ECO:0007669"/>
    <property type="project" value="UniProtKB-KW"/>
</dbReference>
<evidence type="ECO:0000259" key="6">
    <source>
        <dbReference type="PROSITE" id="PS50110"/>
    </source>
</evidence>
<dbReference type="SMART" id="SM00448">
    <property type="entry name" value="REC"/>
    <property type="match status" value="1"/>
</dbReference>
<reference evidence="8" key="1">
    <citation type="submission" date="2016-10" db="EMBL/GenBank/DDBJ databases">
        <authorList>
            <person name="Varghese N."/>
            <person name="Submissions S."/>
        </authorList>
    </citation>
    <scope>NUCLEOTIDE SEQUENCE [LARGE SCALE GENOMIC DNA]</scope>
    <source>
        <strain evidence="8">DSM 13234</strain>
    </source>
</reference>
<evidence type="ECO:0000256" key="2">
    <source>
        <dbReference type="ARBA" id="ARBA00023125"/>
    </source>
</evidence>